<feature type="domain" description="Large ribosomal subunit protein uL6 alpha-beta" evidence="6">
    <location>
        <begin position="11"/>
        <end position="82"/>
    </location>
</feature>
<dbReference type="PIRSF" id="PIRSF002162">
    <property type="entry name" value="Ribosomal_L6"/>
    <property type="match status" value="1"/>
</dbReference>
<evidence type="ECO:0000256" key="4">
    <source>
        <dbReference type="RuleBase" id="RU003869"/>
    </source>
</evidence>
<comment type="subunit">
    <text evidence="3">Part of the 50S ribosomal subunit.</text>
</comment>
<accession>A0A0C2QYV4</accession>
<keyword evidence="1 3" id="KW-0689">Ribosomal protein</keyword>
<organism evidence="7 8">
    <name type="scientific">Rickettsia asembonensis</name>
    <dbReference type="NCBI Taxonomy" id="1068590"/>
    <lineage>
        <taxon>Bacteria</taxon>
        <taxon>Pseudomonadati</taxon>
        <taxon>Pseudomonadota</taxon>
        <taxon>Alphaproteobacteria</taxon>
        <taxon>Rickettsiales</taxon>
        <taxon>Rickettsiaceae</taxon>
        <taxon>Rickettsieae</taxon>
        <taxon>Rickettsia</taxon>
        <taxon>spotted fever group</taxon>
    </lineage>
</organism>
<keyword evidence="3 5" id="KW-0699">rRNA-binding</keyword>
<dbReference type="Gene3D" id="3.90.930.12">
    <property type="entry name" value="Ribosomal protein L6, alpha-beta domain"/>
    <property type="match status" value="2"/>
</dbReference>
<proteinExistence type="inferred from homology"/>
<dbReference type="PRINTS" id="PR00059">
    <property type="entry name" value="RIBOSOMALL6"/>
</dbReference>
<keyword evidence="3 5" id="KW-0694">RNA-binding</keyword>
<feature type="domain" description="Large ribosomal subunit protein uL6 alpha-beta" evidence="6">
    <location>
        <begin position="91"/>
        <end position="163"/>
    </location>
</feature>
<comment type="caution">
    <text evidence="7">The sequence shown here is derived from an EMBL/GenBank/DDBJ whole genome shotgun (WGS) entry which is preliminary data.</text>
</comment>
<comment type="function">
    <text evidence="3 5">This protein binds to the 23S rRNA, and is important in its secondary structure. It is located near the subunit interface in the base of the L7/L12 stalk, and near the tRNA binding site of the peptidyltransferase center.</text>
</comment>
<dbReference type="InterPro" id="IPR000702">
    <property type="entry name" value="Ribosomal_uL6-like"/>
</dbReference>
<evidence type="ECO:0000256" key="1">
    <source>
        <dbReference type="ARBA" id="ARBA00022980"/>
    </source>
</evidence>
<dbReference type="GO" id="GO:0022625">
    <property type="term" value="C:cytosolic large ribosomal subunit"/>
    <property type="evidence" value="ECO:0007669"/>
    <property type="project" value="UniProtKB-UniRule"/>
</dbReference>
<dbReference type="InterPro" id="IPR020040">
    <property type="entry name" value="Ribosomal_uL6_a/b-dom"/>
</dbReference>
<evidence type="ECO:0000256" key="3">
    <source>
        <dbReference type="HAMAP-Rule" id="MF_01365"/>
    </source>
</evidence>
<keyword evidence="2 3" id="KW-0687">Ribonucleoprotein</keyword>
<dbReference type="SUPFAM" id="SSF56053">
    <property type="entry name" value="Ribosomal protein L6"/>
    <property type="match status" value="2"/>
</dbReference>
<reference evidence="7 8" key="1">
    <citation type="submission" date="2014-12" db="EMBL/GenBank/DDBJ databases">
        <title>Whole genome sequence of Candidatus Rickettsia asemboensis strain NMRCii isolated from cat fleas in west Kenya.</title>
        <authorList>
            <person name="Jima D."/>
            <person name="Luce-Fedrow A."/>
            <person name="Yang Y."/>
            <person name="Maina A.N."/>
            <person name="Snesrud E.C."/>
            <person name="Jarman R.G."/>
            <person name="Richards A.L."/>
            <person name="Hang J."/>
        </authorList>
    </citation>
    <scope>NUCLEOTIDE SEQUENCE [LARGE SCALE GENOMIC DNA]</scope>
    <source>
        <strain evidence="7 8">NMRCii</strain>
    </source>
</reference>
<sequence length="177" mass="19520">MSRVGKLPITIPEGIKVGLNDLEVKISGPKGELSKTFKGNIAISLAENKLLVKPLAANKNARAMWGTARSIISNMVTGVKDGFKIKLEINGVGYRAMVKGKYLNLMLAKSHNTKIEIPSDIKIEVPKQNIIILEGTDKEKLGQFASIIIKQRPPEPYKGKGIKFENQFIPRKEGKKN</sequence>
<evidence type="ECO:0000313" key="7">
    <source>
        <dbReference type="EMBL" id="KIJ88974.1"/>
    </source>
</evidence>
<dbReference type="PROSITE" id="PS00525">
    <property type="entry name" value="RIBOSOMAL_L6_1"/>
    <property type="match status" value="1"/>
</dbReference>
<dbReference type="InterPro" id="IPR036789">
    <property type="entry name" value="Ribosomal_uL6-like_a/b-dom_sf"/>
</dbReference>
<dbReference type="Proteomes" id="UP000031952">
    <property type="component" value="Unassembled WGS sequence"/>
</dbReference>
<evidence type="ECO:0000256" key="2">
    <source>
        <dbReference type="ARBA" id="ARBA00023274"/>
    </source>
</evidence>
<evidence type="ECO:0000313" key="8">
    <source>
        <dbReference type="Proteomes" id="UP000031952"/>
    </source>
</evidence>
<evidence type="ECO:0000259" key="6">
    <source>
        <dbReference type="Pfam" id="PF00347"/>
    </source>
</evidence>
<name>A0A0C2QYV4_9RICK</name>
<dbReference type="AlphaFoldDB" id="A0A0C2QYV4"/>
<gene>
    <name evidence="3" type="primary">rplF</name>
    <name evidence="7" type="ORF">SB78_02365</name>
</gene>
<dbReference type="InterPro" id="IPR002358">
    <property type="entry name" value="Ribosomal_uL6_CS"/>
</dbReference>
<dbReference type="GO" id="GO:0002181">
    <property type="term" value="P:cytoplasmic translation"/>
    <property type="evidence" value="ECO:0007669"/>
    <property type="project" value="TreeGrafter"/>
</dbReference>
<dbReference type="Pfam" id="PF00347">
    <property type="entry name" value="Ribosomal_L6"/>
    <property type="match status" value="2"/>
</dbReference>
<dbReference type="NCBIfam" id="TIGR03654">
    <property type="entry name" value="L6_bact"/>
    <property type="match status" value="1"/>
</dbReference>
<dbReference type="GO" id="GO:0003735">
    <property type="term" value="F:structural constituent of ribosome"/>
    <property type="evidence" value="ECO:0007669"/>
    <property type="project" value="UniProtKB-UniRule"/>
</dbReference>
<dbReference type="InterPro" id="IPR019906">
    <property type="entry name" value="Ribosomal_uL6_bac-type"/>
</dbReference>
<evidence type="ECO:0000256" key="5">
    <source>
        <dbReference type="RuleBase" id="RU003870"/>
    </source>
</evidence>
<dbReference type="HAMAP" id="MF_01365_B">
    <property type="entry name" value="Ribosomal_uL6_B"/>
    <property type="match status" value="1"/>
</dbReference>
<protein>
    <recommendedName>
        <fullName evidence="3">Large ribosomal subunit protein uL6</fullName>
    </recommendedName>
</protein>
<dbReference type="PANTHER" id="PTHR11655:SF14">
    <property type="entry name" value="LARGE RIBOSOMAL SUBUNIT PROTEIN UL6M"/>
    <property type="match status" value="1"/>
</dbReference>
<comment type="similarity">
    <text evidence="3 4">Belongs to the universal ribosomal protein uL6 family.</text>
</comment>
<keyword evidence="8" id="KW-1185">Reference proteome</keyword>
<dbReference type="GO" id="GO:0019843">
    <property type="term" value="F:rRNA binding"/>
    <property type="evidence" value="ECO:0007669"/>
    <property type="project" value="UniProtKB-UniRule"/>
</dbReference>
<dbReference type="EMBL" id="JWSW01000012">
    <property type="protein sequence ID" value="KIJ88974.1"/>
    <property type="molecule type" value="Genomic_DNA"/>
</dbReference>
<dbReference type="RefSeq" id="WP_041078365.1">
    <property type="nucleotide sequence ID" value="NZ_JWSW01000012.1"/>
</dbReference>
<dbReference type="PANTHER" id="PTHR11655">
    <property type="entry name" value="60S/50S RIBOSOMAL PROTEIN L6/L9"/>
    <property type="match status" value="1"/>
</dbReference>